<dbReference type="AlphaFoldDB" id="A0AA39V2H9"/>
<comment type="caution">
    <text evidence="3">The sequence shown here is derived from an EMBL/GenBank/DDBJ whole genome shotgun (WGS) entry which is preliminary data.</text>
</comment>
<dbReference type="Proteomes" id="UP001166286">
    <property type="component" value="Unassembled WGS sequence"/>
</dbReference>
<name>A0AA39V2H9_9LECA</name>
<sequence>MALPTGGYGVPDSINVPYVLVHNDGLEIYDTQLLQGLQITPAELHLQVPLEGLPGPEKEPYESRATNPCSNKTPVLKSTTVPKKRQSWKLWLSIIAGACLIVALAIAIALGLHYSKDSSRSSAKPVEPASNTSATPIPPTSRTPNASNLTPQTLSTSGAFNGTSLATFNGDVNQELVTHLFYQDYQGQLRRVEKDGSQWSGGPAIAPVVSSSAKNATPIACANYTDTTTNAQKANLFYVDPTNMLQEVISTDNFQTWQTGTLGNSALQISPSAFAMNSFYLPESGLRLYYGGVDGLVHEIVYISGDGIWSEQFRFESSNGNGGICHSIYDENPGLAQLYMLDTQNNFRVWNLSITPTVISNWTLDPSPANVTSVAVNSSLASAIGAPKDPEAPGTLQGTFIGLGLGLSNNSLAQIKTFGVILRTDLSMSPDIWEETLNVTFGDPRIALPRFAIAAAAESLDLAGIYNLTLLPV</sequence>
<keyword evidence="4" id="KW-1185">Reference proteome</keyword>
<dbReference type="SUPFAM" id="SSF89372">
    <property type="entry name" value="Fucose-specific lectin"/>
    <property type="match status" value="1"/>
</dbReference>
<feature type="compositionally biased region" description="Polar residues" evidence="1">
    <location>
        <begin position="142"/>
        <end position="154"/>
    </location>
</feature>
<evidence type="ECO:0008006" key="5">
    <source>
        <dbReference type="Google" id="ProtNLM"/>
    </source>
</evidence>
<feature type="transmembrane region" description="Helical" evidence="2">
    <location>
        <begin position="90"/>
        <end position="114"/>
    </location>
</feature>
<dbReference type="EMBL" id="JAFEKC020000008">
    <property type="protein sequence ID" value="KAK0513493.1"/>
    <property type="molecule type" value="Genomic_DNA"/>
</dbReference>
<protein>
    <recommendedName>
        <fullName evidence="5">Fucose-specific lectin</fullName>
    </recommendedName>
</protein>
<evidence type="ECO:0000313" key="4">
    <source>
        <dbReference type="Proteomes" id="UP001166286"/>
    </source>
</evidence>
<evidence type="ECO:0000256" key="2">
    <source>
        <dbReference type="SAM" id="Phobius"/>
    </source>
</evidence>
<reference evidence="3" key="1">
    <citation type="submission" date="2023-03" db="EMBL/GenBank/DDBJ databases">
        <title>Complete genome of Cladonia borealis.</title>
        <authorList>
            <person name="Park H."/>
        </authorList>
    </citation>
    <scope>NUCLEOTIDE SEQUENCE</scope>
    <source>
        <strain evidence="3">ANT050790</strain>
    </source>
</reference>
<proteinExistence type="predicted"/>
<dbReference type="Gene3D" id="2.120.10.70">
    <property type="entry name" value="Fucose-specific lectin"/>
    <property type="match status" value="1"/>
</dbReference>
<evidence type="ECO:0000313" key="3">
    <source>
        <dbReference type="EMBL" id="KAK0513493.1"/>
    </source>
</evidence>
<feature type="compositionally biased region" description="Polar residues" evidence="1">
    <location>
        <begin position="64"/>
        <end position="78"/>
    </location>
</feature>
<keyword evidence="2" id="KW-0812">Transmembrane</keyword>
<accession>A0AA39V2H9</accession>
<feature type="region of interest" description="Disordered" evidence="1">
    <location>
        <begin position="58"/>
        <end position="78"/>
    </location>
</feature>
<keyword evidence="2" id="KW-1133">Transmembrane helix</keyword>
<feature type="region of interest" description="Disordered" evidence="1">
    <location>
        <begin position="119"/>
        <end position="154"/>
    </location>
</feature>
<organism evidence="3 4">
    <name type="scientific">Cladonia borealis</name>
    <dbReference type="NCBI Taxonomy" id="184061"/>
    <lineage>
        <taxon>Eukaryota</taxon>
        <taxon>Fungi</taxon>
        <taxon>Dikarya</taxon>
        <taxon>Ascomycota</taxon>
        <taxon>Pezizomycotina</taxon>
        <taxon>Lecanoromycetes</taxon>
        <taxon>OSLEUM clade</taxon>
        <taxon>Lecanoromycetidae</taxon>
        <taxon>Lecanorales</taxon>
        <taxon>Lecanorineae</taxon>
        <taxon>Cladoniaceae</taxon>
        <taxon>Cladonia</taxon>
    </lineage>
</organism>
<gene>
    <name evidence="3" type="ORF">JMJ35_004479</name>
</gene>
<evidence type="ECO:0000256" key="1">
    <source>
        <dbReference type="SAM" id="MobiDB-lite"/>
    </source>
</evidence>
<keyword evidence="2" id="KW-0472">Membrane</keyword>